<protein>
    <submittedName>
        <fullName evidence="2">Antibiotic biosynthesis monooxygenase</fullName>
    </submittedName>
</protein>
<dbReference type="PROSITE" id="PS51725">
    <property type="entry name" value="ABM"/>
    <property type="match status" value="1"/>
</dbReference>
<dbReference type="Gene3D" id="3.30.70.100">
    <property type="match status" value="1"/>
</dbReference>
<reference evidence="2 3" key="1">
    <citation type="submission" date="2020-06" db="EMBL/GenBank/DDBJ databases">
        <authorList>
            <person name="Kim S.-J."/>
            <person name="Park S.-J."/>
        </authorList>
    </citation>
    <scope>NUCLEOTIDE SEQUENCE [LARGE SCALE GENOMIC DNA]</scope>
    <source>
        <strain evidence="2 3">SW-151</strain>
    </source>
</reference>
<gene>
    <name evidence="2" type="ORF">HUO14_01640</name>
</gene>
<keyword evidence="3" id="KW-1185">Reference proteome</keyword>
<dbReference type="RefSeq" id="WP_176278139.1">
    <property type="nucleotide sequence ID" value="NZ_JABWMH010000001.1"/>
</dbReference>
<dbReference type="Pfam" id="PF03992">
    <property type="entry name" value="ABM"/>
    <property type="match status" value="1"/>
</dbReference>
<accession>A0ABX2MYS2</accession>
<comment type="caution">
    <text evidence="2">The sequence shown here is derived from an EMBL/GenBank/DDBJ whole genome shotgun (WGS) entry which is preliminary data.</text>
</comment>
<dbReference type="InterPro" id="IPR007138">
    <property type="entry name" value="ABM_dom"/>
</dbReference>
<evidence type="ECO:0000313" key="3">
    <source>
        <dbReference type="Proteomes" id="UP000652427"/>
    </source>
</evidence>
<feature type="domain" description="ABM" evidence="1">
    <location>
        <begin position="2"/>
        <end position="91"/>
    </location>
</feature>
<name>A0ABX2MYS2_9SPHN</name>
<proteinExistence type="predicted"/>
<evidence type="ECO:0000313" key="2">
    <source>
        <dbReference type="EMBL" id="NVD26603.1"/>
    </source>
</evidence>
<dbReference type="InterPro" id="IPR011008">
    <property type="entry name" value="Dimeric_a/b-barrel"/>
</dbReference>
<sequence>MIIITATISTAFAASPEEIVALCVEHSARSRAEPGCISHNIHSDCEDPGRLFFHEEWQDEAAVAAHFAVPESGEFVKRLTALLGERPEISMYRAEAVAMGDLA</sequence>
<dbReference type="EMBL" id="JABWMH010000001">
    <property type="protein sequence ID" value="NVD26603.1"/>
    <property type="molecule type" value="Genomic_DNA"/>
</dbReference>
<evidence type="ECO:0000259" key="1">
    <source>
        <dbReference type="PROSITE" id="PS51725"/>
    </source>
</evidence>
<keyword evidence="2" id="KW-0560">Oxidoreductase</keyword>
<keyword evidence="2" id="KW-0503">Monooxygenase</keyword>
<dbReference type="Proteomes" id="UP000652427">
    <property type="component" value="Unassembled WGS sequence"/>
</dbReference>
<dbReference type="SUPFAM" id="SSF54909">
    <property type="entry name" value="Dimeric alpha+beta barrel"/>
    <property type="match status" value="1"/>
</dbReference>
<dbReference type="GO" id="GO:0004497">
    <property type="term" value="F:monooxygenase activity"/>
    <property type="evidence" value="ECO:0007669"/>
    <property type="project" value="UniProtKB-KW"/>
</dbReference>
<organism evidence="2 3">
    <name type="scientific">Parasphingorhabdus flavimaris</name>
    <dbReference type="NCBI Taxonomy" id="266812"/>
    <lineage>
        <taxon>Bacteria</taxon>
        <taxon>Pseudomonadati</taxon>
        <taxon>Pseudomonadota</taxon>
        <taxon>Alphaproteobacteria</taxon>
        <taxon>Sphingomonadales</taxon>
        <taxon>Sphingomonadaceae</taxon>
        <taxon>Parasphingorhabdus</taxon>
    </lineage>
</organism>